<name>A0A098S0E4_9BACT</name>
<comment type="caution">
    <text evidence="1">The sequence shown here is derived from an EMBL/GenBank/DDBJ whole genome shotgun (WGS) entry which is preliminary data.</text>
</comment>
<evidence type="ECO:0000313" key="1">
    <source>
        <dbReference type="EMBL" id="KGE85615.1"/>
    </source>
</evidence>
<protein>
    <submittedName>
        <fullName evidence="1">Uncharacterized protein</fullName>
    </submittedName>
</protein>
<keyword evidence="2" id="KW-1185">Reference proteome</keyword>
<sequence>MAIQYLMPHFIANQLTGENLFDLLSVAFPNALEALKSYQKPSGNILQQERFSVNHNIQNPATEQHLILTINRLDEKSYLFILDDLTELYKKEQQLFAIQQEQAVERGKFEVISGVLHDIGNAVVGFGSYLTKVKQLSKGNDATMLSKLAQFVKANEAAIGQAIGVPKAQAMVQLIDGLKAKQEDHMVKMEKAITDQMNIVTHVKDVLNIQRQYIGSESGERSLVSLRGIINDALAMQLATLEKRNIAIRWIRLS</sequence>
<organism evidence="1 2">
    <name type="scientific">Phaeodactylibacter xiamenensis</name>
    <dbReference type="NCBI Taxonomy" id="1524460"/>
    <lineage>
        <taxon>Bacteria</taxon>
        <taxon>Pseudomonadati</taxon>
        <taxon>Bacteroidota</taxon>
        <taxon>Saprospiria</taxon>
        <taxon>Saprospirales</taxon>
        <taxon>Haliscomenobacteraceae</taxon>
        <taxon>Phaeodactylibacter</taxon>
    </lineage>
</organism>
<proteinExistence type="predicted"/>
<accession>A0A098S0E4</accession>
<evidence type="ECO:0000313" key="2">
    <source>
        <dbReference type="Proteomes" id="UP000029736"/>
    </source>
</evidence>
<dbReference type="AlphaFoldDB" id="A0A098S0E4"/>
<dbReference type="Proteomes" id="UP000029736">
    <property type="component" value="Unassembled WGS sequence"/>
</dbReference>
<dbReference type="STRING" id="1524460.IX84_26350"/>
<gene>
    <name evidence="1" type="ORF">IX84_26350</name>
</gene>
<reference evidence="1 2" key="1">
    <citation type="journal article" date="2014" name="Int. J. Syst. Evol. Microbiol.">
        <title>Phaeodactylibacter xiamenensis gen. nov., sp. nov., a member of the family Saprospiraceae isolated from the marine alga Phaeodactylum tricornutum.</title>
        <authorList>
            <person name="Chen Z.Jr."/>
            <person name="Lei X."/>
            <person name="Lai Q."/>
            <person name="Li Y."/>
            <person name="Zhang B."/>
            <person name="Zhang J."/>
            <person name="Zhang H."/>
            <person name="Yang L."/>
            <person name="Zheng W."/>
            <person name="Tian Y."/>
            <person name="Yu Z."/>
            <person name="Xu H.Jr."/>
            <person name="Zheng T."/>
        </authorList>
    </citation>
    <scope>NUCLEOTIDE SEQUENCE [LARGE SCALE GENOMIC DNA]</scope>
    <source>
        <strain evidence="1 2">KD52</strain>
    </source>
</reference>
<dbReference type="EMBL" id="JPOS01000084">
    <property type="protein sequence ID" value="KGE85615.1"/>
    <property type="molecule type" value="Genomic_DNA"/>
</dbReference>